<accession>A0A918JCL5</accession>
<dbReference type="AlphaFoldDB" id="A0A918JCL5"/>
<evidence type="ECO:0000313" key="3">
    <source>
        <dbReference type="Proteomes" id="UP000620224"/>
    </source>
</evidence>
<comment type="caution">
    <text evidence="2">The sequence shown here is derived from an EMBL/GenBank/DDBJ whole genome shotgun (WGS) entry which is preliminary data.</text>
</comment>
<proteinExistence type="predicted"/>
<reference evidence="2" key="2">
    <citation type="submission" date="2020-09" db="EMBL/GenBank/DDBJ databases">
        <authorList>
            <person name="Sun Q."/>
            <person name="Ohkuma M."/>
        </authorList>
    </citation>
    <scope>NUCLEOTIDE SEQUENCE</scope>
    <source>
        <strain evidence="2">JCM 4490</strain>
    </source>
</reference>
<evidence type="ECO:0000313" key="2">
    <source>
        <dbReference type="EMBL" id="GGW74282.1"/>
    </source>
</evidence>
<dbReference type="PROSITE" id="PS51257">
    <property type="entry name" value="PROKAR_LIPOPROTEIN"/>
    <property type="match status" value="1"/>
</dbReference>
<name>A0A918JCL5_9ACTN</name>
<evidence type="ECO:0008006" key="4">
    <source>
        <dbReference type="Google" id="ProtNLM"/>
    </source>
</evidence>
<protein>
    <recommendedName>
        <fullName evidence="4">Secreted protein</fullName>
    </recommendedName>
</protein>
<reference evidence="2" key="1">
    <citation type="journal article" date="2014" name="Int. J. Syst. Evol. Microbiol.">
        <title>Complete genome sequence of Corynebacterium casei LMG S-19264T (=DSM 44701T), isolated from a smear-ripened cheese.</title>
        <authorList>
            <consortium name="US DOE Joint Genome Institute (JGI-PGF)"/>
            <person name="Walter F."/>
            <person name="Albersmeier A."/>
            <person name="Kalinowski J."/>
            <person name="Ruckert C."/>
        </authorList>
    </citation>
    <scope>NUCLEOTIDE SEQUENCE</scope>
    <source>
        <strain evidence="2">JCM 4490</strain>
    </source>
</reference>
<sequence length="181" mass="19627">MAARRKLTASGAALATLAGSLTIVAISAGTASAGCQPEGDDLKPKYVAGAAKKSKIKTGLASAAVQGPGQARYHDTKSAATTVQGSAEARAEVGKWIAKAEVKAGVKLTKKWSHTEEWEYVLYIDRGKTQRIRMWHLAKKQTITKYIWDVAKCSKTKVKWKHTMVTPMKGNSNNVWLRENA</sequence>
<feature type="chain" id="PRO_5036719108" description="Secreted protein" evidence="1">
    <location>
        <begin position="34"/>
        <end position="181"/>
    </location>
</feature>
<gene>
    <name evidence="2" type="ORF">GCM10010503_59750</name>
</gene>
<keyword evidence="3" id="KW-1185">Reference proteome</keyword>
<feature type="signal peptide" evidence="1">
    <location>
        <begin position="1"/>
        <end position="33"/>
    </location>
</feature>
<dbReference type="Proteomes" id="UP000620224">
    <property type="component" value="Unassembled WGS sequence"/>
</dbReference>
<evidence type="ECO:0000256" key="1">
    <source>
        <dbReference type="SAM" id="SignalP"/>
    </source>
</evidence>
<dbReference type="EMBL" id="BMUE01000017">
    <property type="protein sequence ID" value="GGW74282.1"/>
    <property type="molecule type" value="Genomic_DNA"/>
</dbReference>
<organism evidence="2 3">
    <name type="scientific">Streptomyces lucensis JCM 4490</name>
    <dbReference type="NCBI Taxonomy" id="1306176"/>
    <lineage>
        <taxon>Bacteria</taxon>
        <taxon>Bacillati</taxon>
        <taxon>Actinomycetota</taxon>
        <taxon>Actinomycetes</taxon>
        <taxon>Kitasatosporales</taxon>
        <taxon>Streptomycetaceae</taxon>
        <taxon>Streptomyces</taxon>
    </lineage>
</organism>
<dbReference type="RefSeq" id="WP_190018502.1">
    <property type="nucleotide sequence ID" value="NZ_BMUE01000017.1"/>
</dbReference>
<keyword evidence="1" id="KW-0732">Signal</keyword>